<reference evidence="3 4" key="1">
    <citation type="submission" date="2018-06" db="EMBL/GenBank/DDBJ databases">
        <authorList>
            <consortium name="Pathogen Informatics"/>
            <person name="Doyle S."/>
        </authorList>
    </citation>
    <scope>NUCLEOTIDE SEQUENCE [LARGE SCALE GENOMIC DNA]</scope>
    <source>
        <strain evidence="3 4">NCTC5664</strain>
    </source>
</reference>
<dbReference type="GO" id="GO:0003939">
    <property type="term" value="F:L-iditol 2-dehydrogenase (NAD+) activity"/>
    <property type="evidence" value="ECO:0007669"/>
    <property type="project" value="UniProtKB-EC"/>
</dbReference>
<dbReference type="GO" id="GO:0008270">
    <property type="term" value="F:zinc ion binding"/>
    <property type="evidence" value="ECO:0007669"/>
    <property type="project" value="InterPro"/>
</dbReference>
<dbReference type="SUPFAM" id="SSF50129">
    <property type="entry name" value="GroES-like"/>
    <property type="match status" value="1"/>
</dbReference>
<dbReference type="Pfam" id="PF08240">
    <property type="entry name" value="ADH_N"/>
    <property type="match status" value="1"/>
</dbReference>
<evidence type="ECO:0000313" key="3">
    <source>
        <dbReference type="EMBL" id="SUK35428.1"/>
    </source>
</evidence>
<dbReference type="InterPro" id="IPR002328">
    <property type="entry name" value="ADH_Zn_CS"/>
</dbReference>
<evidence type="ECO:0000259" key="2">
    <source>
        <dbReference type="Pfam" id="PF08240"/>
    </source>
</evidence>
<dbReference type="EMBL" id="UHAQ01000002">
    <property type="protein sequence ID" value="SUK35428.1"/>
    <property type="molecule type" value="Genomic_DNA"/>
</dbReference>
<accession>A0A380DL32</accession>
<protein>
    <submittedName>
        <fullName evidence="3">Sorbitol dehydrogenase</fullName>
        <ecNumber evidence="3">1.1.1.14</ecNumber>
    </submittedName>
</protein>
<dbReference type="EC" id="1.1.1.14" evidence="3"/>
<dbReference type="AlphaFoldDB" id="A0A380DL32"/>
<proteinExistence type="predicted"/>
<feature type="domain" description="Alcohol dehydrogenase-like N-terminal" evidence="2">
    <location>
        <begin position="8"/>
        <end position="42"/>
    </location>
</feature>
<dbReference type="InterPro" id="IPR013154">
    <property type="entry name" value="ADH-like_N"/>
</dbReference>
<name>A0A380DL32_STAAU</name>
<evidence type="ECO:0000313" key="4">
    <source>
        <dbReference type="Proteomes" id="UP000254502"/>
    </source>
</evidence>
<evidence type="ECO:0000256" key="1">
    <source>
        <dbReference type="ARBA" id="ARBA00023002"/>
    </source>
</evidence>
<dbReference type="Gene3D" id="3.90.180.10">
    <property type="entry name" value="Medium-chain alcohol dehydrogenases, catalytic domain"/>
    <property type="match status" value="1"/>
</dbReference>
<keyword evidence="1 3" id="KW-0560">Oxidoreductase</keyword>
<gene>
    <name evidence="3" type="ORF">NCTC5664_00633</name>
</gene>
<dbReference type="Proteomes" id="UP000254502">
    <property type="component" value="Unassembled WGS sequence"/>
</dbReference>
<dbReference type="InterPro" id="IPR011032">
    <property type="entry name" value="GroES-like_sf"/>
</dbReference>
<sequence length="79" mass="9071">MQELWNSIHTYEGHYKVNFPVTLGHEFSGEIVEVGADVKILKLVTVSLLKRHSMFVMSVNTVNQKTIIYATIEKVLEHK</sequence>
<organism evidence="3 4">
    <name type="scientific">Staphylococcus aureus</name>
    <dbReference type="NCBI Taxonomy" id="1280"/>
    <lineage>
        <taxon>Bacteria</taxon>
        <taxon>Bacillati</taxon>
        <taxon>Bacillota</taxon>
        <taxon>Bacilli</taxon>
        <taxon>Bacillales</taxon>
        <taxon>Staphylococcaceae</taxon>
        <taxon>Staphylococcus</taxon>
    </lineage>
</organism>
<dbReference type="PROSITE" id="PS00059">
    <property type="entry name" value="ADH_ZINC"/>
    <property type="match status" value="1"/>
</dbReference>